<gene>
    <name evidence="1" type="ORF">AGRA3207_007855</name>
</gene>
<dbReference type="Gene3D" id="3.30.750.24">
    <property type="entry name" value="STAS domain"/>
    <property type="match status" value="1"/>
</dbReference>
<dbReference type="InterPro" id="IPR036513">
    <property type="entry name" value="STAS_dom_sf"/>
</dbReference>
<keyword evidence="2" id="KW-1185">Reference proteome</keyword>
<name>A0ABX8R874_9ACTN</name>
<accession>A0ABX8R874</accession>
<protein>
    <submittedName>
        <fullName evidence="1">Uncharacterized protein</fullName>
    </submittedName>
</protein>
<keyword evidence="1" id="KW-0614">Plasmid</keyword>
<dbReference type="EMBL" id="CP059573">
    <property type="protein sequence ID" value="QXJ27058.1"/>
    <property type="molecule type" value="Genomic_DNA"/>
</dbReference>
<evidence type="ECO:0000313" key="1">
    <source>
        <dbReference type="EMBL" id="QXJ27058.1"/>
    </source>
</evidence>
<organism evidence="1 2">
    <name type="scientific">Actinomadura graeca</name>
    <dbReference type="NCBI Taxonomy" id="2750812"/>
    <lineage>
        <taxon>Bacteria</taxon>
        <taxon>Bacillati</taxon>
        <taxon>Actinomycetota</taxon>
        <taxon>Actinomycetes</taxon>
        <taxon>Streptosporangiales</taxon>
        <taxon>Thermomonosporaceae</taxon>
        <taxon>Actinomadura</taxon>
    </lineage>
</organism>
<sequence length="50" mass="5080">MRPGVPWPCTGTMALAAPRPAVQRALDTAGFPGSFQVFATVEAAATPAPP</sequence>
<reference evidence="1" key="1">
    <citation type="submission" date="2020-07" db="EMBL/GenBank/DDBJ databases">
        <authorList>
            <person name="Tarantini F.S."/>
            <person name="Hong K.W."/>
            <person name="Chan K.G."/>
        </authorList>
    </citation>
    <scope>NUCLEOTIDE SEQUENCE</scope>
    <source>
        <strain evidence="1">32-07</strain>
        <plasmid evidence="1">pAGRA3207_1</plasmid>
    </source>
</reference>
<proteinExistence type="predicted"/>
<geneLocation type="plasmid" evidence="1 2">
    <name>pAGRA3207_1</name>
</geneLocation>
<evidence type="ECO:0000313" key="2">
    <source>
        <dbReference type="Proteomes" id="UP001049518"/>
    </source>
</evidence>
<dbReference type="Proteomes" id="UP001049518">
    <property type="component" value="Plasmid pAGRA3207_1"/>
</dbReference>
<dbReference type="RefSeq" id="WP_231336565.1">
    <property type="nucleotide sequence ID" value="NZ_CP059573.1"/>
</dbReference>